<name>A0A7M7GD51_NASVI</name>
<dbReference type="Pfam" id="PF08159">
    <property type="entry name" value="NUC153"/>
    <property type="match status" value="1"/>
</dbReference>
<feature type="region of interest" description="Disordered" evidence="5">
    <location>
        <begin position="460"/>
        <end position="488"/>
    </location>
</feature>
<evidence type="ECO:0000256" key="4">
    <source>
        <dbReference type="ARBA" id="ARBA00023242"/>
    </source>
</evidence>
<dbReference type="GO" id="GO:0005730">
    <property type="term" value="C:nucleolus"/>
    <property type="evidence" value="ECO:0007669"/>
    <property type="project" value="UniProtKB-SubCell"/>
</dbReference>
<organism evidence="8 9">
    <name type="scientific">Nasonia vitripennis</name>
    <name type="common">Parasitic wasp</name>
    <dbReference type="NCBI Taxonomy" id="7425"/>
    <lineage>
        <taxon>Eukaryota</taxon>
        <taxon>Metazoa</taxon>
        <taxon>Ecdysozoa</taxon>
        <taxon>Arthropoda</taxon>
        <taxon>Hexapoda</taxon>
        <taxon>Insecta</taxon>
        <taxon>Pterygota</taxon>
        <taxon>Neoptera</taxon>
        <taxon>Endopterygota</taxon>
        <taxon>Hymenoptera</taxon>
        <taxon>Apocrita</taxon>
        <taxon>Proctotrupomorpha</taxon>
        <taxon>Chalcidoidea</taxon>
        <taxon>Pteromalidae</taxon>
        <taxon>Pteromalinae</taxon>
        <taxon>Nasonia</taxon>
    </lineage>
</organism>
<dbReference type="RefSeq" id="XP_003425126.1">
    <property type="nucleotide sequence ID" value="XM_003425078.4"/>
</dbReference>
<dbReference type="KEGG" id="nvi:100679069"/>
<evidence type="ECO:0000259" key="6">
    <source>
        <dbReference type="Pfam" id="PF08159"/>
    </source>
</evidence>
<feature type="region of interest" description="Disordered" evidence="5">
    <location>
        <begin position="555"/>
        <end position="677"/>
    </location>
</feature>
<dbReference type="GO" id="GO:0006364">
    <property type="term" value="P:rRNA processing"/>
    <property type="evidence" value="ECO:0007669"/>
    <property type="project" value="InterPro"/>
</dbReference>
<feature type="compositionally biased region" description="Polar residues" evidence="5">
    <location>
        <begin position="741"/>
        <end position="769"/>
    </location>
</feature>
<keyword evidence="4" id="KW-0539">Nucleus</keyword>
<evidence type="ECO:0000313" key="8">
    <source>
        <dbReference type="EnsemblMetazoa" id="XP_003425126"/>
    </source>
</evidence>
<comment type="similarity">
    <text evidence="2">Belongs to the ESF1 family.</text>
</comment>
<dbReference type="EnsemblMetazoa" id="XM_016986639">
    <property type="protein sequence ID" value="XP_016842128"/>
    <property type="gene ID" value="LOC100679069"/>
</dbReference>
<feature type="compositionally biased region" description="Basic and acidic residues" evidence="5">
    <location>
        <begin position="609"/>
        <end position="625"/>
    </location>
</feature>
<accession>A0A7M7GD51</accession>
<dbReference type="FunCoup" id="A0A7M7GD51">
    <property type="interactions" value="1834"/>
</dbReference>
<feature type="compositionally biased region" description="Basic and acidic residues" evidence="5">
    <location>
        <begin position="714"/>
        <end position="740"/>
    </location>
</feature>
<feature type="compositionally biased region" description="Acidic residues" evidence="5">
    <location>
        <begin position="153"/>
        <end position="172"/>
    </location>
</feature>
<feature type="compositionally biased region" description="Basic residues" evidence="5">
    <location>
        <begin position="595"/>
        <end position="604"/>
    </location>
</feature>
<dbReference type="RefSeq" id="XP_016842128.1">
    <property type="nucleotide sequence ID" value="XM_016986639.2"/>
</dbReference>
<feature type="compositionally biased region" description="Polar residues" evidence="5">
    <location>
        <begin position="128"/>
        <end position="152"/>
    </location>
</feature>
<dbReference type="PANTHER" id="PTHR12202">
    <property type="entry name" value="ESF1 HOMOLOG"/>
    <property type="match status" value="1"/>
</dbReference>
<reference evidence="8" key="1">
    <citation type="submission" date="2021-01" db="UniProtKB">
        <authorList>
            <consortium name="EnsemblMetazoa"/>
        </authorList>
    </citation>
    <scope>IDENTIFICATION</scope>
</reference>
<feature type="region of interest" description="Disordered" evidence="5">
    <location>
        <begin position="308"/>
        <end position="333"/>
    </location>
</feature>
<dbReference type="AlphaFoldDB" id="A0A7M7GD51"/>
<dbReference type="EnsemblMetazoa" id="XM_003425078">
    <property type="protein sequence ID" value="XP_003425126"/>
    <property type="gene ID" value="LOC100679069"/>
</dbReference>
<dbReference type="GeneID" id="100679069"/>
<feature type="domain" description="ESF1 RRM" evidence="7">
    <location>
        <begin position="248"/>
        <end position="399"/>
    </location>
</feature>
<evidence type="ECO:0000313" key="9">
    <source>
        <dbReference type="Proteomes" id="UP000002358"/>
    </source>
</evidence>
<feature type="compositionally biased region" description="Basic and acidic residues" evidence="5">
    <location>
        <begin position="645"/>
        <end position="654"/>
    </location>
</feature>
<feature type="compositionally biased region" description="Acidic residues" evidence="5">
    <location>
        <begin position="212"/>
        <end position="229"/>
    </location>
</feature>
<proteinExistence type="inferred from homology"/>
<dbReference type="PANTHER" id="PTHR12202:SF0">
    <property type="entry name" value="ESF1 HOMOLOG"/>
    <property type="match status" value="1"/>
</dbReference>
<dbReference type="InParanoid" id="A0A7M7GD51"/>
<feature type="compositionally biased region" description="Basic and acidic residues" evidence="5">
    <location>
        <begin position="90"/>
        <end position="110"/>
    </location>
</feature>
<evidence type="ECO:0008006" key="10">
    <source>
        <dbReference type="Google" id="ProtNLM"/>
    </source>
</evidence>
<comment type="subcellular location">
    <subcellularLocation>
        <location evidence="1">Nucleus</location>
        <location evidence="1">Nucleolus</location>
    </subcellularLocation>
</comment>
<feature type="compositionally biased region" description="Basic and acidic residues" evidence="5">
    <location>
        <begin position="308"/>
        <end position="325"/>
    </location>
</feature>
<dbReference type="EnsemblMetazoa" id="XM_003425077">
    <property type="protein sequence ID" value="XP_003425125"/>
    <property type="gene ID" value="LOC100679069"/>
</dbReference>
<feature type="region of interest" description="Disordered" evidence="5">
    <location>
        <begin position="52"/>
        <end position="188"/>
    </location>
</feature>
<dbReference type="GO" id="GO:0003723">
    <property type="term" value="F:RNA binding"/>
    <property type="evidence" value="ECO:0007669"/>
    <property type="project" value="TreeGrafter"/>
</dbReference>
<feature type="compositionally biased region" description="Basic residues" evidence="5">
    <location>
        <begin position="655"/>
        <end position="666"/>
    </location>
</feature>
<feature type="domain" description="NUC153" evidence="6">
    <location>
        <begin position="683"/>
        <end position="710"/>
    </location>
</feature>
<evidence type="ECO:0000256" key="5">
    <source>
        <dbReference type="SAM" id="MobiDB-lite"/>
    </source>
</evidence>
<feature type="compositionally biased region" description="Basic and acidic residues" evidence="5">
    <location>
        <begin position="667"/>
        <end position="677"/>
    </location>
</feature>
<dbReference type="RefSeq" id="XP_003425125.1">
    <property type="nucleotide sequence ID" value="XM_003425077.4"/>
</dbReference>
<dbReference type="OrthoDB" id="431825at2759"/>
<sequence length="769" mass="88898">MDNAWRDLRFAHLAKDPKFRRIPRSERKVKIDKRFISMFKDKKFAVKYTVDKRGRPINQSSSENLRKYYDLSSDDSDSAEGYLEFLAQAKESEEQKPKKLAEGTRDKKETVVGQNQKDEQGEEESDGENFSSNGSLLLVKPSSSAGNSSNEQEIADDSADDTDDDSEREENEQQLKSRRKNEKQLDNQVKKKLRDLTVDYARGEGVLISDSSSDEESSEYDDDDDDEDEIEHNWGELDKEAPTTDEITHRLAACNMDWDRIRATDLMVLFNSFLPTGGLIHSVTIYPSDFGLQRMKEEEVKGPIELVEPKQEVSDEDEEKQHTDDENGEGSSYHMEKLRKYQLNRLKYYYAVIDFDSASTANKVYTECDGLEYESSSTKLDLRFIPNDMTFQNEPKEVCDKLPDLSKYQPRQFTTTALQQVKVDLTWDETNPERQEISQKLNSGKLDEIDKTDIQAYLASGTSEDESEDEVKKQLKGIGNAGEDEDPIDKYKSLLKSIEEAEENKKNKEVQLEFTWGLGAKEKTEKLVKEKMKQTENLTPFEQYLEKRKLKKIAKREQKKKAAEENDKDESDSEDSIPDGIDMNDPYFAEELKNTKPKAKKRKNTPINDKLDSTDEEEEKKRQAELELLLMDEDDESNKKHFSMKRIEEAESLTKSKKKRLSKKKKDLKEEADKDNFQVDVKDSRFEALFTSHHYNIDPADPHYRKTKGTEALVSEKLKRRSENDKDVRKEEKSTAKEKNATSPKVNAELNTLIKSIKRNTQNISKHVK</sequence>
<dbReference type="InterPro" id="IPR012580">
    <property type="entry name" value="NUC153"/>
</dbReference>
<dbReference type="Pfam" id="PF25121">
    <property type="entry name" value="RRM_ESF1"/>
    <property type="match status" value="1"/>
</dbReference>
<keyword evidence="9" id="KW-1185">Reference proteome</keyword>
<evidence type="ECO:0000259" key="7">
    <source>
        <dbReference type="Pfam" id="PF25121"/>
    </source>
</evidence>
<dbReference type="InterPro" id="IPR039754">
    <property type="entry name" value="Esf1"/>
</dbReference>
<dbReference type="Proteomes" id="UP000002358">
    <property type="component" value="Chromosome 5"/>
</dbReference>
<feature type="region of interest" description="Disordered" evidence="5">
    <location>
        <begin position="206"/>
        <end position="229"/>
    </location>
</feature>
<evidence type="ECO:0000256" key="2">
    <source>
        <dbReference type="ARBA" id="ARBA00009087"/>
    </source>
</evidence>
<feature type="compositionally biased region" description="Acidic residues" evidence="5">
    <location>
        <begin position="566"/>
        <end position="577"/>
    </location>
</feature>
<dbReference type="InterPro" id="IPR056750">
    <property type="entry name" value="RRM_ESF1"/>
</dbReference>
<feature type="region of interest" description="Disordered" evidence="5">
    <location>
        <begin position="695"/>
        <end position="769"/>
    </location>
</feature>
<evidence type="ECO:0000256" key="3">
    <source>
        <dbReference type="ARBA" id="ARBA00023054"/>
    </source>
</evidence>
<keyword evidence="3" id="KW-0175">Coiled coil</keyword>
<evidence type="ECO:0000256" key="1">
    <source>
        <dbReference type="ARBA" id="ARBA00004604"/>
    </source>
</evidence>
<protein>
    <recommendedName>
        <fullName evidence="10">ESF1 homolog</fullName>
    </recommendedName>
</protein>